<dbReference type="STRING" id="869211.Spith_1466"/>
<keyword evidence="9" id="KW-1185">Reference proteome</keyword>
<dbReference type="SUPFAM" id="SSF102114">
    <property type="entry name" value="Radical SAM enzymes"/>
    <property type="match status" value="1"/>
</dbReference>
<dbReference type="SFLD" id="SFLDG01094">
    <property type="entry name" value="Uncharacterised_Radical_SAM_Su"/>
    <property type="match status" value="1"/>
</dbReference>
<dbReference type="SFLD" id="SFLDS00029">
    <property type="entry name" value="Radical_SAM"/>
    <property type="match status" value="1"/>
</dbReference>
<dbReference type="OrthoDB" id="9782387at2"/>
<dbReference type="Proteomes" id="UP000007254">
    <property type="component" value="Chromosome"/>
</dbReference>
<reference evidence="8 9" key="1">
    <citation type="submission" date="2011-06" db="EMBL/GenBank/DDBJ databases">
        <title>The complete genome of Spirochaeta thermophila DSM 6578.</title>
        <authorList>
            <consortium name="US DOE Joint Genome Institute (JGI-PGF)"/>
            <person name="Lucas S."/>
            <person name="Lapidus A."/>
            <person name="Bruce D."/>
            <person name="Goodwin L."/>
            <person name="Pitluck S."/>
            <person name="Peters L."/>
            <person name="Kyrpides N."/>
            <person name="Mavromatis K."/>
            <person name="Ivanova N."/>
            <person name="Mikailova N."/>
            <person name="Pagani I."/>
            <person name="Chertkov O."/>
            <person name="Detter J.C."/>
            <person name="Tapia R."/>
            <person name="Han C."/>
            <person name="Land M."/>
            <person name="Hauser L."/>
            <person name="Markowitz V."/>
            <person name="Cheng J.-F."/>
            <person name="Hugenholtz P."/>
            <person name="Woyke T."/>
            <person name="Wu D."/>
            <person name="Spring S."/>
            <person name="Merkhoffer B."/>
            <person name="Schneider S."/>
            <person name="Klenk H.-P."/>
            <person name="Eisen J.A."/>
        </authorList>
    </citation>
    <scope>NUCLEOTIDE SEQUENCE [LARGE SCALE GENOMIC DNA]</scope>
    <source>
        <strain evidence="9">ATCC 700085 / DSM 6578 / Z-1203</strain>
    </source>
</reference>
<dbReference type="GO" id="GO:0003824">
    <property type="term" value="F:catalytic activity"/>
    <property type="evidence" value="ECO:0007669"/>
    <property type="project" value="InterPro"/>
</dbReference>
<dbReference type="AlphaFoldDB" id="G0GA42"/>
<protein>
    <submittedName>
        <fullName evidence="8">Anaerobic ribonucleoside-triphosphate reductase activating protein</fullName>
    </submittedName>
</protein>
<dbReference type="PANTHER" id="PTHR30352">
    <property type="entry name" value="PYRUVATE FORMATE-LYASE-ACTIVATING ENZYME"/>
    <property type="match status" value="1"/>
</dbReference>
<sequence>MSKAIRLGLVKTSLIDFPGMLSAVLFTGGCNLRCPYCHNPELVEGDSEDFLPWEEIRAFLTRRRGILKGVVFTGGEPLLKGFLPSLIEEVRGMGYACKLDTNGTLPQRLEEVLPLLDYVAVDFKTAPDLYHRVGGDTTGGEKVRESLGLVAQQGIPHEVRVTACPPIVDREVFSRMLEDLPEGIDHVVVAGFRPSVTLDPAYREVAPYPPEELEEWKHLCEERGIRCSLRFHTPHEDDPL</sequence>
<evidence type="ECO:0000256" key="1">
    <source>
        <dbReference type="ARBA" id="ARBA00001966"/>
    </source>
</evidence>
<accession>G0GA42</accession>
<dbReference type="GO" id="GO:0046872">
    <property type="term" value="F:metal ion binding"/>
    <property type="evidence" value="ECO:0007669"/>
    <property type="project" value="UniProtKB-KW"/>
</dbReference>
<dbReference type="PROSITE" id="PS51918">
    <property type="entry name" value="RADICAL_SAM"/>
    <property type="match status" value="1"/>
</dbReference>
<evidence type="ECO:0000313" key="8">
    <source>
        <dbReference type="EMBL" id="AEJ61730.1"/>
    </source>
</evidence>
<dbReference type="GO" id="GO:0051539">
    <property type="term" value="F:4 iron, 4 sulfur cluster binding"/>
    <property type="evidence" value="ECO:0007669"/>
    <property type="project" value="UniProtKB-KW"/>
</dbReference>
<organism evidence="8 9">
    <name type="scientific">Winmispira thermophila (strain ATCC 700085 / DSM 6578 / Z-1203)</name>
    <name type="common">Spirochaeta thermophila</name>
    <dbReference type="NCBI Taxonomy" id="869211"/>
    <lineage>
        <taxon>Bacteria</taxon>
        <taxon>Pseudomonadati</taxon>
        <taxon>Spirochaetota</taxon>
        <taxon>Spirochaetia</taxon>
        <taxon>Winmispirales</taxon>
        <taxon>Winmispiraceae</taxon>
        <taxon>Winmispira</taxon>
    </lineage>
</organism>
<dbReference type="EMBL" id="CP002903">
    <property type="protein sequence ID" value="AEJ61730.1"/>
    <property type="molecule type" value="Genomic_DNA"/>
</dbReference>
<dbReference type="PANTHER" id="PTHR30352:SF13">
    <property type="entry name" value="GLYCYL-RADICAL ENZYME ACTIVATING ENZYME YJJW-RELATED"/>
    <property type="match status" value="1"/>
</dbReference>
<dbReference type="KEGG" id="stq:Spith_1466"/>
<evidence type="ECO:0000256" key="4">
    <source>
        <dbReference type="ARBA" id="ARBA00022723"/>
    </source>
</evidence>
<keyword evidence="2" id="KW-0004">4Fe-4S</keyword>
<name>G0GA42_WINT7</name>
<dbReference type="InterPro" id="IPR012840">
    <property type="entry name" value="NrdG2"/>
</dbReference>
<dbReference type="InterPro" id="IPR007197">
    <property type="entry name" value="rSAM"/>
</dbReference>
<evidence type="ECO:0000256" key="6">
    <source>
        <dbReference type="ARBA" id="ARBA00023014"/>
    </source>
</evidence>
<dbReference type="Gene3D" id="3.20.20.70">
    <property type="entry name" value="Aldolase class I"/>
    <property type="match status" value="1"/>
</dbReference>
<dbReference type="RefSeq" id="WP_014625063.1">
    <property type="nucleotide sequence ID" value="NC_017583.1"/>
</dbReference>
<evidence type="ECO:0000256" key="5">
    <source>
        <dbReference type="ARBA" id="ARBA00023004"/>
    </source>
</evidence>
<dbReference type="Pfam" id="PF04055">
    <property type="entry name" value="Radical_SAM"/>
    <property type="match status" value="1"/>
</dbReference>
<proteinExistence type="predicted"/>
<comment type="cofactor">
    <cofactor evidence="1">
        <name>[4Fe-4S] cluster</name>
        <dbReference type="ChEBI" id="CHEBI:49883"/>
    </cofactor>
</comment>
<evidence type="ECO:0000256" key="3">
    <source>
        <dbReference type="ARBA" id="ARBA00022691"/>
    </source>
</evidence>
<keyword evidence="6" id="KW-0411">Iron-sulfur</keyword>
<dbReference type="InterPro" id="IPR013785">
    <property type="entry name" value="Aldolase_TIM"/>
</dbReference>
<gene>
    <name evidence="8" type="ordered locus">Spith_1466</name>
</gene>
<dbReference type="NCBIfam" id="TIGR02495">
    <property type="entry name" value="NrdG2"/>
    <property type="match status" value="1"/>
</dbReference>
<dbReference type="PROSITE" id="PS51257">
    <property type="entry name" value="PROKAR_LIPOPROTEIN"/>
    <property type="match status" value="1"/>
</dbReference>
<dbReference type="HOGENOM" id="CLU_078147_2_1_12"/>
<keyword evidence="5" id="KW-0408">Iron</keyword>
<dbReference type="InterPro" id="IPR058240">
    <property type="entry name" value="rSAM_sf"/>
</dbReference>
<evidence type="ECO:0000313" key="9">
    <source>
        <dbReference type="Proteomes" id="UP000007254"/>
    </source>
</evidence>
<evidence type="ECO:0000256" key="2">
    <source>
        <dbReference type="ARBA" id="ARBA00022485"/>
    </source>
</evidence>
<keyword evidence="3" id="KW-0949">S-adenosyl-L-methionine</keyword>
<keyword evidence="4" id="KW-0479">Metal-binding</keyword>
<evidence type="ECO:0000259" key="7">
    <source>
        <dbReference type="PROSITE" id="PS51918"/>
    </source>
</evidence>
<dbReference type="InterPro" id="IPR034457">
    <property type="entry name" value="Organic_radical-activating"/>
</dbReference>
<dbReference type="CDD" id="cd01335">
    <property type="entry name" value="Radical_SAM"/>
    <property type="match status" value="1"/>
</dbReference>
<feature type="domain" description="Radical SAM core" evidence="7">
    <location>
        <begin position="16"/>
        <end position="226"/>
    </location>
</feature>